<dbReference type="Proteomes" id="UP000664859">
    <property type="component" value="Unassembled WGS sequence"/>
</dbReference>
<dbReference type="EMBL" id="JAFCMP010000013">
    <property type="protein sequence ID" value="KAG5191908.1"/>
    <property type="molecule type" value="Genomic_DNA"/>
</dbReference>
<protein>
    <submittedName>
        <fullName evidence="1">Uncharacterized protein</fullName>
    </submittedName>
</protein>
<keyword evidence="2" id="KW-1185">Reference proteome</keyword>
<accession>A0A835ZF64</accession>
<name>A0A835ZF64_9STRA</name>
<evidence type="ECO:0000313" key="1">
    <source>
        <dbReference type="EMBL" id="KAG5191908.1"/>
    </source>
</evidence>
<comment type="caution">
    <text evidence="1">The sequence shown here is derived from an EMBL/GenBank/DDBJ whole genome shotgun (WGS) entry which is preliminary data.</text>
</comment>
<sequence>MVAKVAARLAAAAAEAGGLKDPVAALSALRGSAARCAAAAEGCVEDPMAELSVLSERDACPGGAATWQQITSALNLPAHALTQQDAYLLQQSFVEPAAPQGARQQQLLLLPPPPARVLLDGLIAEMFGGGASSFVANADAPAAGDAAHRRRLRALCAAARAVALNGLQEAQLSAALGRLRAPLFCARDRAALLAAAAARGLPRDAPLSAAAAPALAAALGDFNVTPRGAELLWLKFNPAAAAAAAAAGGGGGGSGGAALALSEWLDVVREFMRARARGEALGFSAVLDAPRQGW</sequence>
<evidence type="ECO:0000313" key="2">
    <source>
        <dbReference type="Proteomes" id="UP000664859"/>
    </source>
</evidence>
<dbReference type="AlphaFoldDB" id="A0A835ZF64"/>
<proteinExistence type="predicted"/>
<gene>
    <name evidence="1" type="ORF">JKP88DRAFT_274894</name>
</gene>
<organism evidence="1 2">
    <name type="scientific">Tribonema minus</name>
    <dbReference type="NCBI Taxonomy" id="303371"/>
    <lineage>
        <taxon>Eukaryota</taxon>
        <taxon>Sar</taxon>
        <taxon>Stramenopiles</taxon>
        <taxon>Ochrophyta</taxon>
        <taxon>PX clade</taxon>
        <taxon>Xanthophyceae</taxon>
        <taxon>Tribonematales</taxon>
        <taxon>Tribonemataceae</taxon>
        <taxon>Tribonema</taxon>
    </lineage>
</organism>
<reference evidence="1" key="1">
    <citation type="submission" date="2021-02" db="EMBL/GenBank/DDBJ databases">
        <title>First Annotated Genome of the Yellow-green Alga Tribonema minus.</title>
        <authorList>
            <person name="Mahan K.M."/>
        </authorList>
    </citation>
    <scope>NUCLEOTIDE SEQUENCE</scope>
    <source>
        <strain evidence="1">UTEX B ZZ1240</strain>
    </source>
</reference>